<accession>A0A3S0ZX15</accession>
<evidence type="ECO:0000256" key="5">
    <source>
        <dbReference type="SAM" id="Phobius"/>
    </source>
</evidence>
<dbReference type="InterPro" id="IPR004853">
    <property type="entry name" value="Sugar_P_trans_dom"/>
</dbReference>
<reference evidence="8 9" key="1">
    <citation type="submission" date="2019-01" db="EMBL/GenBank/DDBJ databases">
        <title>A draft genome assembly of the solar-powered sea slug Elysia chlorotica.</title>
        <authorList>
            <person name="Cai H."/>
            <person name="Li Q."/>
            <person name="Fang X."/>
            <person name="Li J."/>
            <person name="Curtis N.E."/>
            <person name="Altenburger A."/>
            <person name="Shibata T."/>
            <person name="Feng M."/>
            <person name="Maeda T."/>
            <person name="Schwartz J.A."/>
            <person name="Shigenobu S."/>
            <person name="Lundholm N."/>
            <person name="Nishiyama T."/>
            <person name="Yang H."/>
            <person name="Hasebe M."/>
            <person name="Li S."/>
            <person name="Pierce S.K."/>
            <person name="Wang J."/>
        </authorList>
    </citation>
    <scope>NUCLEOTIDE SEQUENCE [LARGE SCALE GENOMIC DNA]</scope>
    <source>
        <strain evidence="8">EC2010</strain>
        <tissue evidence="8">Whole organism of an adult</tissue>
    </source>
</reference>
<feature type="domain" description="Polysaccharide pyruvyl transferase" evidence="7">
    <location>
        <begin position="488"/>
        <end position="733"/>
    </location>
</feature>
<feature type="transmembrane region" description="Helical" evidence="5">
    <location>
        <begin position="57"/>
        <end position="79"/>
    </location>
</feature>
<dbReference type="EMBL" id="RQTK01000180">
    <property type="protein sequence ID" value="RUS85140.1"/>
    <property type="molecule type" value="Genomic_DNA"/>
</dbReference>
<comment type="subcellular location">
    <subcellularLocation>
        <location evidence="1">Membrane</location>
        <topology evidence="1">Multi-pass membrane protein</topology>
    </subcellularLocation>
</comment>
<feature type="transmembrane region" description="Helical" evidence="5">
    <location>
        <begin position="208"/>
        <end position="225"/>
    </location>
</feature>
<dbReference type="Pfam" id="PF03151">
    <property type="entry name" value="TPT"/>
    <property type="match status" value="1"/>
</dbReference>
<dbReference type="GO" id="GO:0016020">
    <property type="term" value="C:membrane"/>
    <property type="evidence" value="ECO:0007669"/>
    <property type="project" value="UniProtKB-SubCell"/>
</dbReference>
<feature type="domain" description="Sugar phosphate transporter" evidence="6">
    <location>
        <begin position="16"/>
        <end position="301"/>
    </location>
</feature>
<evidence type="ECO:0000256" key="2">
    <source>
        <dbReference type="ARBA" id="ARBA00022692"/>
    </source>
</evidence>
<evidence type="ECO:0000256" key="4">
    <source>
        <dbReference type="ARBA" id="ARBA00023136"/>
    </source>
</evidence>
<evidence type="ECO:0000259" key="7">
    <source>
        <dbReference type="Pfam" id="PF04230"/>
    </source>
</evidence>
<sequence length="800" mass="89736">MTDIQVDMGGAALRNMVVFISWTVTSFLCHFCAKAFLSSIKLEINTEQDPDAAALQFRLNMWSASLVTLVQMVLCYLCVNMRNNKARNFLAAARVTHILATFATNISMAMMFASSTFAIKLMEPITSAITQYCILGTPMTSVAMASLPIIVGGAIAFSGNPLTDTSLTVGVAAAFISNVILAVRNLAIKKMGEDDKPVLTLNIRLSQMPFLMSSMMGLAILLLYLEKIGILPASAPYTISVCFLSGVFHVAYSFLSVVSHAVANIMKRVLVVLLLYLGGTRQAGLNNFLGLLVCVAGLFLYAWDKRPRDADSNQDGAAKTFSSNASSILGSNRGRVRFAMATLGLLLFTCVSAFYSGVPTSPRTIELVKRSHGDLISALTGNTREAATPFVREKIPEWTFGPQSLERPSWSDLEPDLSGYLVNDSLQIADFLQKSLIDDPEGSNFLSNKLQSTLEVIKETQRIHYNMFDAILRRYKYCMLIDTADFENKGDPAITAGEIYYLTRMGLQIVWYCNTQQCSEKNFDRAAELAKKFSTDDMVILVHGGGNINHYPEHDKFRFWAMEKFAGFQIFVFPQSIRVENANSEHWVKCQQLYCCNRNLTIVLRDLGSLEMARRYFDGDSRLIMAPDMAFHIGPVKRFISPAFDIMWVRRSDSEAPYYKEIPPHPPHLRLHVSDWLKFRTPLGGPSIERSFNAQLMGLFFVQRGRVVITDRVHGHILATLLDIPHVMLDNEHKKLSNYHRTWNKGLKNVRITDKPEEAMKMALELLETYKEVLPPRIPFTEISPAFLSYNWSKPETSYA</sequence>
<feature type="transmembrane region" description="Helical" evidence="5">
    <location>
        <begin position="169"/>
        <end position="188"/>
    </location>
</feature>
<comment type="caution">
    <text evidence="8">The sequence shown here is derived from an EMBL/GenBank/DDBJ whole genome shotgun (WGS) entry which is preliminary data.</text>
</comment>
<feature type="transmembrane region" description="Helical" evidence="5">
    <location>
        <begin position="338"/>
        <end position="358"/>
    </location>
</feature>
<dbReference type="OrthoDB" id="6134158at2759"/>
<proteinExistence type="predicted"/>
<evidence type="ECO:0000256" key="1">
    <source>
        <dbReference type="ARBA" id="ARBA00004141"/>
    </source>
</evidence>
<protein>
    <recommendedName>
        <fullName evidence="10">Polysaccharide pyruvyl transferase domain-containing protein</fullName>
    </recommendedName>
</protein>
<keyword evidence="9" id="KW-1185">Reference proteome</keyword>
<evidence type="ECO:0000313" key="9">
    <source>
        <dbReference type="Proteomes" id="UP000271974"/>
    </source>
</evidence>
<evidence type="ECO:0000256" key="3">
    <source>
        <dbReference type="ARBA" id="ARBA00022989"/>
    </source>
</evidence>
<name>A0A3S0ZX15_ELYCH</name>
<feature type="transmembrane region" description="Helical" evidence="5">
    <location>
        <begin position="134"/>
        <end position="157"/>
    </location>
</feature>
<dbReference type="InterPro" id="IPR007345">
    <property type="entry name" value="Polysacch_pyruvyl_Trfase"/>
</dbReference>
<keyword evidence="4 5" id="KW-0472">Membrane</keyword>
<gene>
    <name evidence="8" type="ORF">EGW08_007104</name>
</gene>
<dbReference type="PANTHER" id="PTHR11132">
    <property type="entry name" value="SOLUTE CARRIER FAMILY 35"/>
    <property type="match status" value="1"/>
</dbReference>
<feature type="transmembrane region" description="Helical" evidence="5">
    <location>
        <begin position="283"/>
        <end position="303"/>
    </location>
</feature>
<organism evidence="8 9">
    <name type="scientific">Elysia chlorotica</name>
    <name type="common">Eastern emerald elysia</name>
    <name type="synonym">Sea slug</name>
    <dbReference type="NCBI Taxonomy" id="188477"/>
    <lineage>
        <taxon>Eukaryota</taxon>
        <taxon>Metazoa</taxon>
        <taxon>Spiralia</taxon>
        <taxon>Lophotrochozoa</taxon>
        <taxon>Mollusca</taxon>
        <taxon>Gastropoda</taxon>
        <taxon>Heterobranchia</taxon>
        <taxon>Euthyneura</taxon>
        <taxon>Panpulmonata</taxon>
        <taxon>Sacoglossa</taxon>
        <taxon>Placobranchoidea</taxon>
        <taxon>Plakobranchidae</taxon>
        <taxon>Elysia</taxon>
    </lineage>
</organism>
<evidence type="ECO:0000259" key="6">
    <source>
        <dbReference type="Pfam" id="PF03151"/>
    </source>
</evidence>
<dbReference type="Proteomes" id="UP000271974">
    <property type="component" value="Unassembled WGS sequence"/>
</dbReference>
<dbReference type="Pfam" id="PF04230">
    <property type="entry name" value="PS_pyruv_trans"/>
    <property type="match status" value="1"/>
</dbReference>
<feature type="transmembrane region" description="Helical" evidence="5">
    <location>
        <begin position="91"/>
        <end position="114"/>
    </location>
</feature>
<dbReference type="InterPro" id="IPR050186">
    <property type="entry name" value="TPT_transporter"/>
</dbReference>
<dbReference type="AlphaFoldDB" id="A0A3S0ZX15"/>
<keyword evidence="3 5" id="KW-1133">Transmembrane helix</keyword>
<evidence type="ECO:0000313" key="8">
    <source>
        <dbReference type="EMBL" id="RUS85140.1"/>
    </source>
</evidence>
<evidence type="ECO:0008006" key="10">
    <source>
        <dbReference type="Google" id="ProtNLM"/>
    </source>
</evidence>
<feature type="transmembrane region" description="Helical" evidence="5">
    <location>
        <begin position="237"/>
        <end position="263"/>
    </location>
</feature>
<feature type="transmembrane region" description="Helical" evidence="5">
    <location>
        <begin position="12"/>
        <end position="37"/>
    </location>
</feature>
<keyword evidence="2 5" id="KW-0812">Transmembrane</keyword>